<feature type="compositionally biased region" description="Low complexity" evidence="1">
    <location>
        <begin position="286"/>
        <end position="296"/>
    </location>
</feature>
<evidence type="ECO:0000256" key="2">
    <source>
        <dbReference type="SAM" id="Phobius"/>
    </source>
</evidence>
<dbReference type="EMBL" id="FN648451">
    <property type="protein sequence ID" value="CBJ31606.1"/>
    <property type="molecule type" value="Genomic_DNA"/>
</dbReference>
<reference evidence="3 4" key="1">
    <citation type="journal article" date="2010" name="Nature">
        <title>The Ectocarpus genome and the independent evolution of multicellularity in brown algae.</title>
        <authorList>
            <person name="Cock J.M."/>
            <person name="Sterck L."/>
            <person name="Rouze P."/>
            <person name="Scornet D."/>
            <person name="Allen A.E."/>
            <person name="Amoutzias G."/>
            <person name="Anthouard V."/>
            <person name="Artiguenave F."/>
            <person name="Aury J.M."/>
            <person name="Badger J.H."/>
            <person name="Beszteri B."/>
            <person name="Billiau K."/>
            <person name="Bonnet E."/>
            <person name="Bothwell J.H."/>
            <person name="Bowler C."/>
            <person name="Boyen C."/>
            <person name="Brownlee C."/>
            <person name="Carrano C.J."/>
            <person name="Charrier B."/>
            <person name="Cho G.Y."/>
            <person name="Coelho S.M."/>
            <person name="Collen J."/>
            <person name="Corre E."/>
            <person name="Da Silva C."/>
            <person name="Delage L."/>
            <person name="Delaroque N."/>
            <person name="Dittami S.M."/>
            <person name="Doulbeau S."/>
            <person name="Elias M."/>
            <person name="Farnham G."/>
            <person name="Gachon C.M."/>
            <person name="Gschloessl B."/>
            <person name="Heesch S."/>
            <person name="Jabbari K."/>
            <person name="Jubin C."/>
            <person name="Kawai H."/>
            <person name="Kimura K."/>
            <person name="Kloareg B."/>
            <person name="Kupper F.C."/>
            <person name="Lang D."/>
            <person name="Le Bail A."/>
            <person name="Leblanc C."/>
            <person name="Lerouge P."/>
            <person name="Lohr M."/>
            <person name="Lopez P.J."/>
            <person name="Martens C."/>
            <person name="Maumus F."/>
            <person name="Michel G."/>
            <person name="Miranda-Saavedra D."/>
            <person name="Morales J."/>
            <person name="Moreau H."/>
            <person name="Motomura T."/>
            <person name="Nagasato C."/>
            <person name="Napoli C.A."/>
            <person name="Nelson D.R."/>
            <person name="Nyvall-Collen P."/>
            <person name="Peters A.F."/>
            <person name="Pommier C."/>
            <person name="Potin P."/>
            <person name="Poulain J."/>
            <person name="Quesneville H."/>
            <person name="Read B."/>
            <person name="Rensing S.A."/>
            <person name="Ritter A."/>
            <person name="Rousvoal S."/>
            <person name="Samanta M."/>
            <person name="Samson G."/>
            <person name="Schroeder D.C."/>
            <person name="Segurens B."/>
            <person name="Strittmatter M."/>
            <person name="Tonon T."/>
            <person name="Tregear J.W."/>
            <person name="Valentin K."/>
            <person name="von Dassow P."/>
            <person name="Yamagishi T."/>
            <person name="Van de Peer Y."/>
            <person name="Wincker P."/>
        </authorList>
    </citation>
    <scope>NUCLEOTIDE SEQUENCE [LARGE SCALE GENOMIC DNA]</scope>
    <source>
        <strain evidence="4">Ec32 / CCAP1310/4</strain>
    </source>
</reference>
<evidence type="ECO:0000313" key="4">
    <source>
        <dbReference type="Proteomes" id="UP000002630"/>
    </source>
</evidence>
<feature type="transmembrane region" description="Helical" evidence="2">
    <location>
        <begin position="927"/>
        <end position="945"/>
    </location>
</feature>
<keyword evidence="2" id="KW-0472">Membrane</keyword>
<accession>D7FU79</accession>
<organism evidence="3 4">
    <name type="scientific">Ectocarpus siliculosus</name>
    <name type="common">Brown alga</name>
    <name type="synonym">Conferva siliculosa</name>
    <dbReference type="NCBI Taxonomy" id="2880"/>
    <lineage>
        <taxon>Eukaryota</taxon>
        <taxon>Sar</taxon>
        <taxon>Stramenopiles</taxon>
        <taxon>Ochrophyta</taxon>
        <taxon>PX clade</taxon>
        <taxon>Phaeophyceae</taxon>
        <taxon>Ectocarpales</taxon>
        <taxon>Ectocarpaceae</taxon>
        <taxon>Ectocarpus</taxon>
    </lineage>
</organism>
<sequence length="950" mass="103931">MEMKGSERATQGEDDITEILPAVTEANGGHTIIKIPRTDPIIKADFVFPEPLKPVLPPTTPTAAEEASSTTSTKLARASPLITPLSVCLAGGVFAVVAAAAWVRVIRHCTPARRRSFSRKLSRLCAAADLALKEERSPVSAPQGGSSSGGGSGRLRSLGSDSGSLRDRAEEAERQQAKLKELLAKGFELGRRVPWEAAWRREDVSRRLESYARELSQRLAKVERAAKELNVMAEIEQLLDRLASDGGGVRSARDLSAGGNGGEALDDRSEINDGGRGVIPHRARLSSRAASPLSRRSSGRSDSHSGENTGCVFREELTQWCDRLAVREKEAEDWFKLGLKIWDLNMADRGIEQLRLLQRPETVHEFQEKREIVRHNRWEVEEELKKAVKFAKEGDPSTLRKACVKAETFSGESLDEYQTAKQLLKNAQAAQLEKEARRILSNHGIFAHPRCNVRFDSASGPALLLRDVSGEEKLGDGGDGGSGLEEPGADCGGTAAPCMCRRHVLDSVKQEAGDHRGGAPDFGGVIARKHRRVDRADESCGRQEEGVARVKCSCSLRRQPMTSAAPAVEGSVGSDVATWARPSGGAVAGGETLLSRQEELLVVRRSAETEFKTHVTKLQEDHKRACEKEASRLKAWYAEESYRQAYFSRLDERSFLEASKIAMEMKRMQDEEAHRRREEVDAKRRRDDRRLEKLQARDGDFWLALSALEVCLVAAVAAYNKGLTPRVVLDAAREVLVAECADGGVGVVVTLEGGTTGALEGYDDGACGARDADGGWWRDAADGSEGALWWALSYAGSTAGAVVRAGYSSGRWLLGKTLGLVIPDVRCEARTVFALVASLFFLALASRIVGGLLGSGRAHVVARRWLLVAWVWARFQGSVLRAVWELLMLLAPTPALVMAYGYVLGYVERYRKPGGRWWVRGRDVRPVWFRVLPTVVSSALAWFLGARALS</sequence>
<feature type="transmembrane region" description="Helical" evidence="2">
    <location>
        <begin position="81"/>
        <end position="103"/>
    </location>
</feature>
<dbReference type="Proteomes" id="UP000002630">
    <property type="component" value="Linkage Group LG05"/>
</dbReference>
<dbReference type="InParanoid" id="D7FU79"/>
<feature type="compositionally biased region" description="Low complexity" evidence="1">
    <location>
        <begin position="154"/>
        <end position="163"/>
    </location>
</feature>
<keyword evidence="4" id="KW-1185">Reference proteome</keyword>
<feature type="transmembrane region" description="Helical" evidence="2">
    <location>
        <begin position="889"/>
        <end position="907"/>
    </location>
</feature>
<proteinExistence type="predicted"/>
<keyword evidence="2" id="KW-0812">Transmembrane</keyword>
<evidence type="ECO:0000313" key="3">
    <source>
        <dbReference type="EMBL" id="CBJ31606.1"/>
    </source>
</evidence>
<protein>
    <submittedName>
        <fullName evidence="3">Uncharacterized protein</fullName>
    </submittedName>
</protein>
<gene>
    <name evidence="3" type="ORF">Esi_0268_0014</name>
</gene>
<dbReference type="AlphaFoldDB" id="D7FU79"/>
<keyword evidence="2" id="KW-1133">Transmembrane helix</keyword>
<evidence type="ECO:0000256" key="1">
    <source>
        <dbReference type="SAM" id="MobiDB-lite"/>
    </source>
</evidence>
<name>D7FU79_ECTSI</name>
<feature type="transmembrane region" description="Helical" evidence="2">
    <location>
        <begin position="832"/>
        <end position="853"/>
    </location>
</feature>
<feature type="region of interest" description="Disordered" evidence="1">
    <location>
        <begin position="253"/>
        <end position="308"/>
    </location>
</feature>
<dbReference type="EMBL" id="FN649730">
    <property type="protein sequence ID" value="CBJ31606.1"/>
    <property type="molecule type" value="Genomic_DNA"/>
</dbReference>
<feature type="region of interest" description="Disordered" evidence="1">
    <location>
        <begin position="136"/>
        <end position="171"/>
    </location>
</feature>